<accession>A0A073BE62</accession>
<keyword evidence="4" id="KW-1185">Reference proteome</keyword>
<dbReference type="InterPro" id="IPR002656">
    <property type="entry name" value="Acyl_transf_3_dom"/>
</dbReference>
<dbReference type="Pfam" id="PF01757">
    <property type="entry name" value="Acyl_transf_3"/>
    <property type="match status" value="1"/>
</dbReference>
<protein>
    <submittedName>
        <fullName evidence="3">Acyltransferase</fullName>
    </submittedName>
</protein>
<dbReference type="GO" id="GO:0016020">
    <property type="term" value="C:membrane"/>
    <property type="evidence" value="ECO:0007669"/>
    <property type="project" value="TreeGrafter"/>
</dbReference>
<evidence type="ECO:0000313" key="4">
    <source>
        <dbReference type="Proteomes" id="UP000031419"/>
    </source>
</evidence>
<dbReference type="OrthoDB" id="3660600at2"/>
<feature type="transmembrane region" description="Helical" evidence="1">
    <location>
        <begin position="192"/>
        <end position="215"/>
    </location>
</feature>
<feature type="transmembrane region" description="Helical" evidence="1">
    <location>
        <begin position="169"/>
        <end position="186"/>
    </location>
</feature>
<name>A0A073BE62_9PSEU</name>
<dbReference type="STRING" id="28042.GU90_00715"/>
<keyword evidence="1" id="KW-1133">Transmembrane helix</keyword>
<dbReference type="PANTHER" id="PTHR23028:SF131">
    <property type="entry name" value="BLR2367 PROTEIN"/>
    <property type="match status" value="1"/>
</dbReference>
<gene>
    <name evidence="3" type="ORF">GU90_00715</name>
</gene>
<dbReference type="EMBL" id="JNVU01000003">
    <property type="protein sequence ID" value="KEI46059.1"/>
    <property type="molecule type" value="Genomic_DNA"/>
</dbReference>
<feature type="transmembrane region" description="Helical" evidence="1">
    <location>
        <begin position="50"/>
        <end position="71"/>
    </location>
</feature>
<feature type="transmembrane region" description="Helical" evidence="1">
    <location>
        <begin position="91"/>
        <end position="113"/>
    </location>
</feature>
<feature type="transmembrane region" description="Helical" evidence="1">
    <location>
        <begin position="133"/>
        <end position="157"/>
    </location>
</feature>
<sequence>MSKIPASGKSKRKISWDLVRSACVVLVMLYHATALSVELHPELIPRNYVFPFQVGASMLLVISSYFACVTVGRSSALRYLWGRFARLLPPFFSAVVVIFLVMRWAAIDGWFYPTFGDLVSNLLMLWHWKPDDYFFIDGSHWTIPLQLMGFVAAAVLYRTKFGHGDRIKIVLWLAVLLPIAQWPYRVSHPPETYRLIVDGLGAHRWHLFVAGVAIWMWSTRRLSHTHFGALLLSCMVAQALHNHAETPEGLVADWGSTTAVCIGLVVIAATAKGPDWNAVIPDWLAGRIKWFAGISYGVFLMHQTIGYIVCRELQDLGFGPTVQTAGMVLTGVLSGWALTRVVERPAHKFLMQTYERLAARRSAQQTMSVQA</sequence>
<dbReference type="GO" id="GO:0000271">
    <property type="term" value="P:polysaccharide biosynthetic process"/>
    <property type="evidence" value="ECO:0007669"/>
    <property type="project" value="TreeGrafter"/>
</dbReference>
<keyword evidence="1" id="KW-0472">Membrane</keyword>
<dbReference type="PANTHER" id="PTHR23028">
    <property type="entry name" value="ACETYLTRANSFERASE"/>
    <property type="match status" value="1"/>
</dbReference>
<evidence type="ECO:0000259" key="2">
    <source>
        <dbReference type="Pfam" id="PF01757"/>
    </source>
</evidence>
<dbReference type="InterPro" id="IPR050879">
    <property type="entry name" value="Acyltransferase_3"/>
</dbReference>
<keyword evidence="3" id="KW-0012">Acyltransferase</keyword>
<keyword evidence="1" id="KW-0812">Transmembrane</keyword>
<keyword evidence="3" id="KW-0808">Transferase</keyword>
<reference evidence="3 4" key="1">
    <citation type="submission" date="2014-06" db="EMBL/GenBank/DDBJ databases">
        <title>Saccharopolyspora rectivirgula DSM-43113 Genome sequencing.</title>
        <authorList>
            <person name="Barrera C."/>
            <person name="Millon L."/>
            <person name="Rognon B."/>
            <person name="Zaugg C."/>
            <person name="Monod M."/>
        </authorList>
    </citation>
    <scope>NUCLEOTIDE SEQUENCE [LARGE SCALE GENOMIC DNA]</scope>
    <source>
        <strain evidence="3 4">DSM 43113</strain>
    </source>
</reference>
<organism evidence="3 4">
    <name type="scientific">Saccharopolyspora rectivirgula</name>
    <dbReference type="NCBI Taxonomy" id="28042"/>
    <lineage>
        <taxon>Bacteria</taxon>
        <taxon>Bacillati</taxon>
        <taxon>Actinomycetota</taxon>
        <taxon>Actinomycetes</taxon>
        <taxon>Pseudonocardiales</taxon>
        <taxon>Pseudonocardiaceae</taxon>
        <taxon>Saccharopolyspora</taxon>
    </lineage>
</organism>
<dbReference type="GO" id="GO:0016747">
    <property type="term" value="F:acyltransferase activity, transferring groups other than amino-acyl groups"/>
    <property type="evidence" value="ECO:0007669"/>
    <property type="project" value="InterPro"/>
</dbReference>
<dbReference type="Proteomes" id="UP000031419">
    <property type="component" value="Unassembled WGS sequence"/>
</dbReference>
<feature type="domain" description="Acyltransferase 3" evidence="2">
    <location>
        <begin position="15"/>
        <end position="339"/>
    </location>
</feature>
<evidence type="ECO:0000256" key="1">
    <source>
        <dbReference type="SAM" id="Phobius"/>
    </source>
</evidence>
<comment type="caution">
    <text evidence="3">The sequence shown here is derived from an EMBL/GenBank/DDBJ whole genome shotgun (WGS) entry which is preliminary data.</text>
</comment>
<dbReference type="eggNOG" id="COG1835">
    <property type="taxonomic scope" value="Bacteria"/>
</dbReference>
<evidence type="ECO:0000313" key="3">
    <source>
        <dbReference type="EMBL" id="KEI46059.1"/>
    </source>
</evidence>
<dbReference type="AlphaFoldDB" id="A0A073BE62"/>
<proteinExistence type="predicted"/>
<dbReference type="RefSeq" id="WP_037332000.1">
    <property type="nucleotide sequence ID" value="NZ_JAJUIW010000019.1"/>
</dbReference>